<feature type="transmembrane region" description="Helical" evidence="6">
    <location>
        <begin position="30"/>
        <end position="53"/>
    </location>
</feature>
<feature type="transmembrane region" description="Helical" evidence="6">
    <location>
        <begin position="156"/>
        <end position="172"/>
    </location>
</feature>
<keyword evidence="3 6" id="KW-0812">Transmembrane</keyword>
<evidence type="ECO:0000256" key="3">
    <source>
        <dbReference type="ARBA" id="ARBA00022692"/>
    </source>
</evidence>
<feature type="transmembrane region" description="Helical" evidence="6">
    <location>
        <begin position="318"/>
        <end position="339"/>
    </location>
</feature>
<protein>
    <recommendedName>
        <fullName evidence="9">Multi antimicrobial extrusion protein</fullName>
    </recommendedName>
</protein>
<sequence length="404" mass="43095">LCLPTCIAMTSGSIYNVVDSIFIGKYTGTVGLAAFATVVPLETLLPIALPYALEYGRVVFLWSPLGYFLTTATGSLLRVENRAGFAMVRQVTASVLNMLCDPILMSVLGLGIAGAAYSTSLSMVSVGIAMLLYFFHPKAVTALRPDLKVLLKGVDWHIIHSILSIGVGMWIAKLPPTVGAIIGNVQIRQYSDTETEGNVLVAALGVFSQVSTLVFMPMTGIINVLLLALGISGCIVLICLIFATGVVGMFTDDPAVLEKGAPIRRICVCIAWVQAFPQIATIHAQVHRQVHINLWLQLLKPLLAIILVYALPPFMGVMGIWLSYPLADAVSGVFGLIHLRRYMKIISNREALDIEEGTSSLALVGDGASCVEEVPEGSSIQGGCPCDTPCVEGSDNERSLSIGC</sequence>
<evidence type="ECO:0000256" key="2">
    <source>
        <dbReference type="ARBA" id="ARBA00022475"/>
    </source>
</evidence>
<dbReference type="EMBL" id="BDIP01002416">
    <property type="protein sequence ID" value="GIQ86265.1"/>
    <property type="molecule type" value="Genomic_DNA"/>
</dbReference>
<dbReference type="Proteomes" id="UP000265618">
    <property type="component" value="Unassembled WGS sequence"/>
</dbReference>
<evidence type="ECO:0000256" key="1">
    <source>
        <dbReference type="ARBA" id="ARBA00004651"/>
    </source>
</evidence>
<evidence type="ECO:0008006" key="9">
    <source>
        <dbReference type="Google" id="ProtNLM"/>
    </source>
</evidence>
<dbReference type="InterPro" id="IPR051327">
    <property type="entry name" value="MATE_MepA_subfamily"/>
</dbReference>
<feature type="transmembrane region" description="Helical" evidence="6">
    <location>
        <begin position="224"/>
        <end position="250"/>
    </location>
</feature>
<dbReference type="GO" id="GO:0005886">
    <property type="term" value="C:plasma membrane"/>
    <property type="evidence" value="ECO:0007669"/>
    <property type="project" value="UniProtKB-SubCell"/>
</dbReference>
<dbReference type="PANTHER" id="PTHR43823">
    <property type="entry name" value="SPORULATION PROTEIN YKVU"/>
    <property type="match status" value="1"/>
</dbReference>
<evidence type="ECO:0000256" key="4">
    <source>
        <dbReference type="ARBA" id="ARBA00022989"/>
    </source>
</evidence>
<reference evidence="7 8" key="1">
    <citation type="journal article" date="2018" name="PLoS ONE">
        <title>The draft genome of Kipferlia bialata reveals reductive genome evolution in fornicate parasites.</title>
        <authorList>
            <person name="Tanifuji G."/>
            <person name="Takabayashi S."/>
            <person name="Kume K."/>
            <person name="Takagi M."/>
            <person name="Nakayama T."/>
            <person name="Kamikawa R."/>
            <person name="Inagaki Y."/>
            <person name="Hashimoto T."/>
        </authorList>
    </citation>
    <scope>NUCLEOTIDE SEQUENCE [LARGE SCALE GENOMIC DNA]</scope>
    <source>
        <strain evidence="7">NY0173</strain>
    </source>
</reference>
<comment type="caution">
    <text evidence="7">The sequence shown here is derived from an EMBL/GenBank/DDBJ whole genome shotgun (WGS) entry which is preliminary data.</text>
</comment>
<keyword evidence="5 6" id="KW-0472">Membrane</keyword>
<proteinExistence type="predicted"/>
<gene>
    <name evidence="7" type="ORF">KIPB_008085</name>
</gene>
<feature type="non-terminal residue" evidence="7">
    <location>
        <position position="1"/>
    </location>
</feature>
<dbReference type="AlphaFoldDB" id="A0A9K3GL56"/>
<organism evidence="7 8">
    <name type="scientific">Kipferlia bialata</name>
    <dbReference type="NCBI Taxonomy" id="797122"/>
    <lineage>
        <taxon>Eukaryota</taxon>
        <taxon>Metamonada</taxon>
        <taxon>Carpediemonas-like organisms</taxon>
        <taxon>Kipferlia</taxon>
    </lineage>
</organism>
<feature type="transmembrane region" description="Helical" evidence="6">
    <location>
        <begin position="294"/>
        <end position="312"/>
    </location>
</feature>
<evidence type="ECO:0000256" key="6">
    <source>
        <dbReference type="SAM" id="Phobius"/>
    </source>
</evidence>
<keyword evidence="8" id="KW-1185">Reference proteome</keyword>
<feature type="transmembrane region" description="Helical" evidence="6">
    <location>
        <begin position="116"/>
        <end position="135"/>
    </location>
</feature>
<feature type="transmembrane region" description="Helical" evidence="6">
    <location>
        <begin position="199"/>
        <end position="217"/>
    </location>
</feature>
<evidence type="ECO:0000313" key="7">
    <source>
        <dbReference type="EMBL" id="GIQ86265.1"/>
    </source>
</evidence>
<keyword evidence="4 6" id="KW-1133">Transmembrane helix</keyword>
<evidence type="ECO:0000256" key="5">
    <source>
        <dbReference type="ARBA" id="ARBA00023136"/>
    </source>
</evidence>
<accession>A0A9K3GL56</accession>
<name>A0A9K3GL56_9EUKA</name>
<comment type="subcellular location">
    <subcellularLocation>
        <location evidence="1">Cell membrane</location>
        <topology evidence="1">Multi-pass membrane protein</topology>
    </subcellularLocation>
</comment>
<dbReference type="OrthoDB" id="2126698at2759"/>
<feature type="transmembrane region" description="Helical" evidence="6">
    <location>
        <begin position="91"/>
        <end position="110"/>
    </location>
</feature>
<feature type="transmembrane region" description="Helical" evidence="6">
    <location>
        <begin position="262"/>
        <end position="282"/>
    </location>
</feature>
<keyword evidence="2" id="KW-1003">Cell membrane</keyword>
<evidence type="ECO:0000313" key="8">
    <source>
        <dbReference type="Proteomes" id="UP000265618"/>
    </source>
</evidence>
<dbReference type="PANTHER" id="PTHR43823:SF3">
    <property type="entry name" value="MULTIDRUG EXPORT PROTEIN MEPA"/>
    <property type="match status" value="1"/>
</dbReference>
<feature type="transmembrane region" description="Helical" evidence="6">
    <location>
        <begin position="59"/>
        <end position="79"/>
    </location>
</feature>